<dbReference type="Pfam" id="PF00056">
    <property type="entry name" value="Ldh_1_N"/>
    <property type="match status" value="1"/>
</dbReference>
<dbReference type="PANTHER" id="PTHR11540">
    <property type="entry name" value="MALATE AND LACTATE DEHYDROGENASE"/>
    <property type="match status" value="1"/>
</dbReference>
<keyword evidence="4" id="KW-0560">Oxidoreductase</keyword>
<feature type="domain" description="Lactate/malate dehydrogenase N-terminal" evidence="8">
    <location>
        <begin position="5"/>
        <end position="142"/>
    </location>
</feature>
<evidence type="ECO:0000256" key="5">
    <source>
        <dbReference type="ARBA" id="ARBA00023027"/>
    </source>
</evidence>
<reference evidence="10" key="1">
    <citation type="submission" date="2022-01" db="EMBL/GenBank/DDBJ databases">
        <authorList>
            <person name="King R."/>
        </authorList>
    </citation>
    <scope>NUCLEOTIDE SEQUENCE</scope>
</reference>
<feature type="domain" description="Lactate/malate dehydrogenase C-terminal" evidence="9">
    <location>
        <begin position="145"/>
        <end position="301"/>
    </location>
</feature>
<dbReference type="Proteomes" id="UP001152798">
    <property type="component" value="Chromosome 1"/>
</dbReference>
<evidence type="ECO:0000259" key="9">
    <source>
        <dbReference type="Pfam" id="PF02866"/>
    </source>
</evidence>
<proteinExistence type="predicted"/>
<dbReference type="InterPro" id="IPR022383">
    <property type="entry name" value="Lactate/malate_DH_C"/>
</dbReference>
<dbReference type="Gene3D" id="3.90.110.10">
    <property type="entry name" value="Lactate dehydrogenase/glycoside hydrolase, family 4, C-terminal"/>
    <property type="match status" value="1"/>
</dbReference>
<dbReference type="EMBL" id="OV725077">
    <property type="protein sequence ID" value="CAH1390195.1"/>
    <property type="molecule type" value="Genomic_DNA"/>
</dbReference>
<dbReference type="InterPro" id="IPR036291">
    <property type="entry name" value="NAD(P)-bd_dom_sf"/>
</dbReference>
<feature type="compositionally biased region" description="Polar residues" evidence="6">
    <location>
        <begin position="653"/>
        <end position="677"/>
    </location>
</feature>
<dbReference type="SUPFAM" id="SSF56327">
    <property type="entry name" value="LDH C-terminal domain-like"/>
    <property type="match status" value="1"/>
</dbReference>
<sequence length="1875" mass="213417">MQKYRVALLGLNSLFGQASSLLLKLCPNIYNLRLYDEIDTSTADDIRFMNTPCRVEAYQGKTKLNDAIKGSDIVLIGDDIFSTPQTCFDVMAPKMQDYAKAISESSPNALIIVAASPINKLVPVLSELLQENGYYDCNRVVGTTSFHNIRANCILASYINTDPRSVFLPVVGGDSEDTIVPLFSQAKPHFNISEAVMKRLIEEIKQASPLIYEAKGSTEALNKAHATVKFLNSVIAGLRGEPNIMNIAFTKTTQVDGTEYFALPVLFGRFGIQARYGIPRILPFENDLIRESVFNLQKDTEFAKLFCKTRETAAETCSRNVAIRYRKSKEFEQFVNGLKINKKESATEDKIVDKIKPPIPVEVRHLSGDNPFDPKAFCLRHKSDNLEKNRIIPAYMRTGESISPVSLDYTLGNNNGIAQFVPKSSSAKTHLCEPAVCPDKPNERKISFNSIVSLVESLVKKTTEKMILEKEQDESLKMNLKEIENLKSGSEKTKYPKARPSKVENNFRKIDEMLKRKTANVGSFKSSSKNIQNLTQKAKNVIKNKSILIKDGTSDFADISATPLGKININKQINDKTNPQNRKYQEKALDSIFIPVEGTLKERFDYKSGIRKPIHPNYHKQDETREQNSILNEKYSKTKFDSSYNGQGVFNLKSKNQTSQKQNIIDPSSATTNTPISEVNKKYRNASINKNLFNHINHTKQYDKEKDSNKSQQNSVTHKSNLHKQILLNTSYESEKDMLDDNKKTFTTNIYGNVYRKHLQPAQDYKIEQYKSDSLENVKSEKLAHSIAKLENKKYTRDRYNTVFKKRNHTFDKKFNTDNSLFKIKDVKNMKNALLGNLSLNKENMIYDKINKKAYELLVGKNSGKNNNRIIGNLKSSPGDKLCKDTKDFVKYKLRSKHLINKLTNIRDKDNTSLTAKNKNIRTNSESKSNEEVKSICYNAFSNEVTQINNIAERCEKELISAINNPSTSKNNNIENNSIFLSTKKIKSIPEYKHNKTQTDISFQGNQSSLHVSKDLNMFMKTLDSDVFEYDDRVNTNDFTINEVKQVNTTKNDLRVPEEQSPVTDATASNQDHIIKKNNEFITSEINEVQMDLENPQTLHQIVNSEPTEMTFEDVIKEIKLALQPLNQQNKAIDTSKHNEDEKSFPNVIEDNSETENLNMNNENKTNEGSDSFPQNKAATLKESPIFYKNMAHELISEEKDSVKNHIGFNQLKISKINNVLKNISKSSDKSRKILNKCHKGTSVTQTKVPGVTNNLHYNNKLSSTTTEKYVSNKTKGNRNNKKTDLHEGDSIIVTNNLHYNNKLPSTPTEKYVSNKTKGNRNNKKTDLHEGDSISYIKSLRISSKENNKPQRKNAKQEGFKVSIMNLNDLEVPVNPIKQKNTSIKNSIKGKKPLAPLSKYSKSFISSKYNLLSKKKNVPEMEEFFSGHVGQKVNEINKTEHSFSLRDKNGINNYFLLKGLLPKIKNNKHDLQNQNGVLSLLKTKVCNEDPFMSIKDKEKNKINTAKNKLVKPHLKKQINYTSNNGNSESASLLITHNSVYSSSCPVHEFKHYLNVKDDHSKSTSSTSKGNMLKINDAMLSNLYRMCNKVTNSEKNSSHQLSQKTHNFKLYSTSALPMKNKSPSSLCVEKRKTVKQVLSKNEVTGAKLPKGFIKKQRITKILEKDLKKINPLKSSKYRIAETQPEHTKTFKPTQAMERSTTQKACHFQPHVMGSTSKIEENFFNSSFNSSCIERYLKTPPKYIPRQELFHPKNYLEYRNSPKGRRVTDIYKINWSNSFNNKQQTKTNSVSVENDILVRGTCLDHVKNKFASNKATKHELSNDAYCDEQKTVVNSMDSSSLSNAFIQYTKDCVKCEYPTEEKLPSIRLLHKCAFRSK</sequence>
<feature type="compositionally biased region" description="Polar residues" evidence="6">
    <location>
        <begin position="1300"/>
        <end position="1314"/>
    </location>
</feature>
<dbReference type="SUPFAM" id="SSF51735">
    <property type="entry name" value="NAD(P)-binding Rossmann-fold domains"/>
    <property type="match status" value="1"/>
</dbReference>
<evidence type="ECO:0000313" key="10">
    <source>
        <dbReference type="EMBL" id="CAH1390195.1"/>
    </source>
</evidence>
<evidence type="ECO:0000256" key="6">
    <source>
        <dbReference type="SAM" id="MobiDB-lite"/>
    </source>
</evidence>
<feature type="region of interest" description="Disordered" evidence="6">
    <location>
        <begin position="1300"/>
        <end position="1332"/>
    </location>
</feature>
<protein>
    <recommendedName>
        <fullName evidence="2">Malate dehydrogenase, mitochondrial</fullName>
        <ecNumber evidence="1">1.1.1.37</ecNumber>
    </recommendedName>
</protein>
<feature type="compositionally biased region" description="Polar residues" evidence="6">
    <location>
        <begin position="710"/>
        <end position="719"/>
    </location>
</feature>
<dbReference type="InterPro" id="IPR015955">
    <property type="entry name" value="Lactate_DH/Glyco_Ohase_4_C"/>
</dbReference>
<evidence type="ECO:0000259" key="8">
    <source>
        <dbReference type="Pfam" id="PF00056"/>
    </source>
</evidence>
<feature type="chain" id="PRO_5040124330" description="Malate dehydrogenase, mitochondrial" evidence="7">
    <location>
        <begin position="21"/>
        <end position="1875"/>
    </location>
</feature>
<feature type="region of interest" description="Disordered" evidence="6">
    <location>
        <begin position="653"/>
        <end position="678"/>
    </location>
</feature>
<evidence type="ECO:0000256" key="4">
    <source>
        <dbReference type="ARBA" id="ARBA00023002"/>
    </source>
</evidence>
<evidence type="ECO:0000256" key="7">
    <source>
        <dbReference type="SAM" id="SignalP"/>
    </source>
</evidence>
<feature type="region of interest" description="Disordered" evidence="6">
    <location>
        <begin position="701"/>
        <end position="722"/>
    </location>
</feature>
<feature type="compositionally biased region" description="Low complexity" evidence="6">
    <location>
        <begin position="1155"/>
        <end position="1164"/>
    </location>
</feature>
<evidence type="ECO:0000256" key="2">
    <source>
        <dbReference type="ARBA" id="ARBA00016075"/>
    </source>
</evidence>
<dbReference type="Pfam" id="PF02866">
    <property type="entry name" value="Ldh_1_C"/>
    <property type="match status" value="1"/>
</dbReference>
<name>A0A9P0H1V8_NEZVI</name>
<keyword evidence="3" id="KW-0816">Tricarboxylic acid cycle</keyword>
<gene>
    <name evidence="10" type="ORF">NEZAVI_LOCUS1437</name>
</gene>
<organism evidence="10 11">
    <name type="scientific">Nezara viridula</name>
    <name type="common">Southern green stink bug</name>
    <name type="synonym">Cimex viridulus</name>
    <dbReference type="NCBI Taxonomy" id="85310"/>
    <lineage>
        <taxon>Eukaryota</taxon>
        <taxon>Metazoa</taxon>
        <taxon>Ecdysozoa</taxon>
        <taxon>Arthropoda</taxon>
        <taxon>Hexapoda</taxon>
        <taxon>Insecta</taxon>
        <taxon>Pterygota</taxon>
        <taxon>Neoptera</taxon>
        <taxon>Paraneoptera</taxon>
        <taxon>Hemiptera</taxon>
        <taxon>Heteroptera</taxon>
        <taxon>Panheteroptera</taxon>
        <taxon>Pentatomomorpha</taxon>
        <taxon>Pentatomoidea</taxon>
        <taxon>Pentatomidae</taxon>
        <taxon>Pentatominae</taxon>
        <taxon>Nezara</taxon>
    </lineage>
</organism>
<evidence type="ECO:0000313" key="11">
    <source>
        <dbReference type="Proteomes" id="UP001152798"/>
    </source>
</evidence>
<dbReference type="PANTHER" id="PTHR11540:SF16">
    <property type="entry name" value="MALATE DEHYDROGENASE, MITOCHONDRIAL"/>
    <property type="match status" value="1"/>
</dbReference>
<feature type="signal peptide" evidence="7">
    <location>
        <begin position="1"/>
        <end position="20"/>
    </location>
</feature>
<dbReference type="OrthoDB" id="6625499at2759"/>
<dbReference type="EC" id="1.1.1.37" evidence="1"/>
<evidence type="ECO:0000256" key="1">
    <source>
        <dbReference type="ARBA" id="ARBA00012995"/>
    </source>
</evidence>
<dbReference type="InterPro" id="IPR001236">
    <property type="entry name" value="Lactate/malate_DH_N"/>
</dbReference>
<accession>A0A9P0H1V8</accession>
<keyword evidence="11" id="KW-1185">Reference proteome</keyword>
<keyword evidence="5" id="KW-0520">NAD</keyword>
<evidence type="ECO:0000256" key="3">
    <source>
        <dbReference type="ARBA" id="ARBA00022532"/>
    </source>
</evidence>
<feature type="region of interest" description="Disordered" evidence="6">
    <location>
        <begin position="1136"/>
        <end position="1176"/>
    </location>
</feature>
<dbReference type="Gene3D" id="3.40.50.720">
    <property type="entry name" value="NAD(P)-binding Rossmann-like Domain"/>
    <property type="match status" value="1"/>
</dbReference>
<dbReference type="GO" id="GO:0005739">
    <property type="term" value="C:mitochondrion"/>
    <property type="evidence" value="ECO:0007669"/>
    <property type="project" value="TreeGrafter"/>
</dbReference>
<dbReference type="GO" id="GO:0030060">
    <property type="term" value="F:L-malate dehydrogenase (NAD+) activity"/>
    <property type="evidence" value="ECO:0007669"/>
    <property type="project" value="UniProtKB-EC"/>
</dbReference>
<dbReference type="GO" id="GO:0006099">
    <property type="term" value="P:tricarboxylic acid cycle"/>
    <property type="evidence" value="ECO:0007669"/>
    <property type="project" value="UniProtKB-KW"/>
</dbReference>
<keyword evidence="7" id="KW-0732">Signal</keyword>